<feature type="domain" description="WH2" evidence="2">
    <location>
        <begin position="576"/>
        <end position="593"/>
    </location>
</feature>
<feature type="region of interest" description="Disordered" evidence="1">
    <location>
        <begin position="594"/>
        <end position="629"/>
    </location>
</feature>
<evidence type="ECO:0000256" key="1">
    <source>
        <dbReference type="SAM" id="MobiDB-lite"/>
    </source>
</evidence>
<evidence type="ECO:0000313" key="4">
    <source>
        <dbReference type="Proteomes" id="UP000710432"/>
    </source>
</evidence>
<evidence type="ECO:0000259" key="2">
    <source>
        <dbReference type="PROSITE" id="PS51082"/>
    </source>
</evidence>
<dbReference type="GO" id="GO:0003779">
    <property type="term" value="F:actin binding"/>
    <property type="evidence" value="ECO:0007669"/>
    <property type="project" value="InterPro"/>
</dbReference>
<organism evidence="3 4">
    <name type="scientific">Microtus ochrogaster</name>
    <name type="common">Prairie vole</name>
    <dbReference type="NCBI Taxonomy" id="79684"/>
    <lineage>
        <taxon>Eukaryota</taxon>
        <taxon>Metazoa</taxon>
        <taxon>Chordata</taxon>
        <taxon>Craniata</taxon>
        <taxon>Vertebrata</taxon>
        <taxon>Euteleostomi</taxon>
        <taxon>Mammalia</taxon>
        <taxon>Eutheria</taxon>
        <taxon>Euarchontoglires</taxon>
        <taxon>Glires</taxon>
        <taxon>Rodentia</taxon>
        <taxon>Myomorpha</taxon>
        <taxon>Muroidea</taxon>
        <taxon>Cricetidae</taxon>
        <taxon>Arvicolinae</taxon>
        <taxon>Microtus</taxon>
    </lineage>
</organism>
<dbReference type="PROSITE" id="PS51082">
    <property type="entry name" value="WH2"/>
    <property type="match status" value="1"/>
</dbReference>
<gene>
    <name evidence="3" type="ORF">LTLLF_165930</name>
</gene>
<feature type="compositionally biased region" description="Low complexity" evidence="1">
    <location>
        <begin position="427"/>
        <end position="444"/>
    </location>
</feature>
<dbReference type="EMBL" id="JAATJU010023242">
    <property type="protein sequence ID" value="KAH0508378.1"/>
    <property type="molecule type" value="Genomic_DNA"/>
</dbReference>
<feature type="compositionally biased region" description="Polar residues" evidence="1">
    <location>
        <begin position="446"/>
        <end position="459"/>
    </location>
</feature>
<protein>
    <submittedName>
        <fullName evidence="3">Wiskott-Aldrich syndrome protein family member 1</fullName>
    </submittedName>
</protein>
<proteinExistence type="predicted"/>
<feature type="compositionally biased region" description="Polar residues" evidence="1">
    <location>
        <begin position="476"/>
        <end position="494"/>
    </location>
</feature>
<dbReference type="InterPro" id="IPR003124">
    <property type="entry name" value="WH2_dom"/>
</dbReference>
<name>A0A8J6GCV7_MICOH</name>
<feature type="compositionally biased region" description="Low complexity" evidence="1">
    <location>
        <begin position="460"/>
        <end position="475"/>
    </location>
</feature>
<sequence>MSLNEDKLEQYLSQPQTISEFIHVILTSLNKIVSRVNDLDKHTEDLFGKLDKEIRSISFKLQNLQESIIQLTDVIAHNVPNEVLSMEVWKSRKNLPNITIETQQVYSCTSLPVNIFERNDTNTTIPLLTLPTYYQNDMEDSSSSDSSLHSCLYSSKFAQKIVPENKEQASKKYIQEKNLDHDSGTKTKLQCQLVKERISVDHISASGCAVSYSYLDQSEGGSSLYIFPLKKKPQEKSAANNLPGEQEHLHYGIGRMSQSLPRVLYGTGKGNVMLSQPPSLIHHKKDVFVNPLAPETPPLPSDWLIHLASSKRPSAPRIVSSPVTSSFVVLETTTSACLKTTSKIHLKMPPEFTSTPASHECLELQPGGLSPQSQDQMITSLLSPSVIALSKSWDSALDLFDSAIAVQSKYSICQPVKSFPKSPETVKSSPASASKLSSASGPLPQHQVSNTSGSSSAQLPRSSRVPRSVSVPASSNQKTQMSSNLSPSPKRSVSHLTKLIEAQSQLHMTKYKGHLYSPPPQLSCLNSTKVTTLQSSLSSMKSISTSSHRSLAITQPVNPNPGNQNPSSVLPMMGKTRNTLLEAIRAGVQLHKIHKERPSAELPENEADMIRDRRKAMGYNSGKSDSESE</sequence>
<dbReference type="AlphaFoldDB" id="A0A8J6GCV7"/>
<accession>A0A8J6GCV7</accession>
<dbReference type="Gene3D" id="1.20.5.340">
    <property type="match status" value="1"/>
</dbReference>
<feature type="region of interest" description="Disordered" evidence="1">
    <location>
        <begin position="417"/>
        <end position="494"/>
    </location>
</feature>
<evidence type="ECO:0000313" key="3">
    <source>
        <dbReference type="EMBL" id="KAH0508378.1"/>
    </source>
</evidence>
<reference evidence="3" key="1">
    <citation type="submission" date="2020-03" db="EMBL/GenBank/DDBJ databases">
        <title>Studies in the Genomics of Life Span.</title>
        <authorList>
            <person name="Glass D."/>
        </authorList>
    </citation>
    <scope>NUCLEOTIDE SEQUENCE</scope>
    <source>
        <strain evidence="3">LTLLF</strain>
        <tissue evidence="3">Muscle</tissue>
    </source>
</reference>
<comment type="caution">
    <text evidence="3">The sequence shown here is derived from an EMBL/GenBank/DDBJ whole genome shotgun (WGS) entry which is preliminary data.</text>
</comment>
<dbReference type="Proteomes" id="UP000710432">
    <property type="component" value="Unassembled WGS sequence"/>
</dbReference>